<keyword evidence="4" id="KW-0677">Repeat</keyword>
<dbReference type="RefSeq" id="WP_387988294.1">
    <property type="nucleotide sequence ID" value="NZ_JBHSGR010000008.1"/>
</dbReference>
<dbReference type="SMART" id="SM00220">
    <property type="entry name" value="S_TKc"/>
    <property type="match status" value="1"/>
</dbReference>
<dbReference type="PROSITE" id="PS00108">
    <property type="entry name" value="PROTEIN_KINASE_ST"/>
    <property type="match status" value="1"/>
</dbReference>
<dbReference type="PANTHER" id="PTHR43289">
    <property type="entry name" value="MITOGEN-ACTIVATED PROTEIN KINASE KINASE KINASE 20-RELATED"/>
    <property type="match status" value="1"/>
</dbReference>
<dbReference type="Pfam" id="PF03793">
    <property type="entry name" value="PASTA"/>
    <property type="match status" value="1"/>
</dbReference>
<keyword evidence="2" id="KW-0723">Serine/threonine-protein kinase</keyword>
<dbReference type="Gene3D" id="3.30.200.20">
    <property type="entry name" value="Phosphorylase Kinase, domain 1"/>
    <property type="match status" value="1"/>
</dbReference>
<evidence type="ECO:0000259" key="12">
    <source>
        <dbReference type="PROSITE" id="PS50011"/>
    </source>
</evidence>
<evidence type="ECO:0000256" key="6">
    <source>
        <dbReference type="ARBA" id="ARBA00022777"/>
    </source>
</evidence>
<proteinExistence type="predicted"/>
<feature type="transmembrane region" description="Helical" evidence="11">
    <location>
        <begin position="320"/>
        <end position="339"/>
    </location>
</feature>
<evidence type="ECO:0000256" key="7">
    <source>
        <dbReference type="ARBA" id="ARBA00022840"/>
    </source>
</evidence>
<dbReference type="InterPro" id="IPR005543">
    <property type="entry name" value="PASTA_dom"/>
</dbReference>
<dbReference type="SUPFAM" id="SSF56112">
    <property type="entry name" value="Protein kinase-like (PK-like)"/>
    <property type="match status" value="1"/>
</dbReference>
<evidence type="ECO:0000313" key="14">
    <source>
        <dbReference type="Proteomes" id="UP001596025"/>
    </source>
</evidence>
<dbReference type="EMBL" id="JBHSGR010000008">
    <property type="protein sequence ID" value="MFC4693572.1"/>
    <property type="molecule type" value="Genomic_DNA"/>
</dbReference>
<keyword evidence="11" id="KW-1133">Transmembrane helix</keyword>
<feature type="compositionally biased region" description="Gly residues" evidence="10">
    <location>
        <begin position="463"/>
        <end position="483"/>
    </location>
</feature>
<dbReference type="CDD" id="cd14014">
    <property type="entry name" value="STKc_PknB_like"/>
    <property type="match status" value="1"/>
</dbReference>
<name>A0ABV9LJ78_9ACTN</name>
<keyword evidence="11" id="KW-0472">Membrane</keyword>
<keyword evidence="11" id="KW-0812">Transmembrane</keyword>
<dbReference type="CDD" id="cd06577">
    <property type="entry name" value="PASTA_pknB"/>
    <property type="match status" value="1"/>
</dbReference>
<dbReference type="PANTHER" id="PTHR43289:SF6">
    <property type="entry name" value="SERINE_THREONINE-PROTEIN KINASE NEKL-3"/>
    <property type="match status" value="1"/>
</dbReference>
<gene>
    <name evidence="13" type="ORF">ACFO3M_09265</name>
</gene>
<keyword evidence="5" id="KW-0547">Nucleotide-binding</keyword>
<organism evidence="13 14">
    <name type="scientific">Geodermatophilus arenarius</name>
    <dbReference type="NCBI Taxonomy" id="1137990"/>
    <lineage>
        <taxon>Bacteria</taxon>
        <taxon>Bacillati</taxon>
        <taxon>Actinomycetota</taxon>
        <taxon>Actinomycetes</taxon>
        <taxon>Geodermatophilales</taxon>
        <taxon>Geodermatophilaceae</taxon>
        <taxon>Geodermatophilus</taxon>
    </lineage>
</organism>
<dbReference type="Pfam" id="PF00069">
    <property type="entry name" value="Pkinase"/>
    <property type="match status" value="1"/>
</dbReference>
<keyword evidence="6 13" id="KW-0418">Kinase</keyword>
<dbReference type="InterPro" id="IPR000719">
    <property type="entry name" value="Prot_kinase_dom"/>
</dbReference>
<feature type="compositionally biased region" description="Acidic residues" evidence="10">
    <location>
        <begin position="450"/>
        <end position="462"/>
    </location>
</feature>
<comment type="catalytic activity">
    <reaction evidence="8">
        <text>L-threonyl-[protein] + ATP = O-phospho-L-threonyl-[protein] + ADP + H(+)</text>
        <dbReference type="Rhea" id="RHEA:46608"/>
        <dbReference type="Rhea" id="RHEA-COMP:11060"/>
        <dbReference type="Rhea" id="RHEA-COMP:11605"/>
        <dbReference type="ChEBI" id="CHEBI:15378"/>
        <dbReference type="ChEBI" id="CHEBI:30013"/>
        <dbReference type="ChEBI" id="CHEBI:30616"/>
        <dbReference type="ChEBI" id="CHEBI:61977"/>
        <dbReference type="ChEBI" id="CHEBI:456216"/>
        <dbReference type="EC" id="2.7.11.1"/>
    </reaction>
</comment>
<dbReference type="Proteomes" id="UP001596025">
    <property type="component" value="Unassembled WGS sequence"/>
</dbReference>
<evidence type="ECO:0000256" key="8">
    <source>
        <dbReference type="ARBA" id="ARBA00047899"/>
    </source>
</evidence>
<dbReference type="EC" id="2.7.11.1" evidence="1"/>
<evidence type="ECO:0000256" key="5">
    <source>
        <dbReference type="ARBA" id="ARBA00022741"/>
    </source>
</evidence>
<keyword evidence="3" id="KW-0808">Transferase</keyword>
<feature type="compositionally biased region" description="Low complexity" evidence="10">
    <location>
        <begin position="343"/>
        <end position="376"/>
    </location>
</feature>
<evidence type="ECO:0000313" key="13">
    <source>
        <dbReference type="EMBL" id="MFC4693572.1"/>
    </source>
</evidence>
<reference evidence="14" key="1">
    <citation type="journal article" date="2019" name="Int. J. Syst. Evol. Microbiol.">
        <title>The Global Catalogue of Microorganisms (GCM) 10K type strain sequencing project: providing services to taxonomists for standard genome sequencing and annotation.</title>
        <authorList>
            <consortium name="The Broad Institute Genomics Platform"/>
            <consortium name="The Broad Institute Genome Sequencing Center for Infectious Disease"/>
            <person name="Wu L."/>
            <person name="Ma J."/>
        </authorList>
    </citation>
    <scope>NUCLEOTIDE SEQUENCE [LARGE SCALE GENOMIC DNA]</scope>
    <source>
        <strain evidence="14">CCUG 62763</strain>
    </source>
</reference>
<dbReference type="Gene3D" id="1.10.510.10">
    <property type="entry name" value="Transferase(Phosphotransferase) domain 1"/>
    <property type="match status" value="1"/>
</dbReference>
<dbReference type="InterPro" id="IPR011009">
    <property type="entry name" value="Kinase-like_dom_sf"/>
</dbReference>
<dbReference type="Gene3D" id="3.30.10.20">
    <property type="match status" value="1"/>
</dbReference>
<protein>
    <recommendedName>
        <fullName evidence="1">non-specific serine/threonine protein kinase</fullName>
        <ecNumber evidence="1">2.7.11.1</ecNumber>
    </recommendedName>
</protein>
<dbReference type="GO" id="GO:0016301">
    <property type="term" value="F:kinase activity"/>
    <property type="evidence" value="ECO:0007669"/>
    <property type="project" value="UniProtKB-KW"/>
</dbReference>
<keyword evidence="7" id="KW-0067">ATP-binding</keyword>
<dbReference type="InterPro" id="IPR008271">
    <property type="entry name" value="Ser/Thr_kinase_AS"/>
</dbReference>
<feature type="region of interest" description="Disordered" evidence="10">
    <location>
        <begin position="443"/>
        <end position="483"/>
    </location>
</feature>
<evidence type="ECO:0000256" key="9">
    <source>
        <dbReference type="ARBA" id="ARBA00048679"/>
    </source>
</evidence>
<evidence type="ECO:0000256" key="3">
    <source>
        <dbReference type="ARBA" id="ARBA00022679"/>
    </source>
</evidence>
<keyword evidence="14" id="KW-1185">Reference proteome</keyword>
<sequence length="483" mass="49018">MRPTGDLLGGRYRLDSVLASGGMGRVWRGHDTLLDRPVAVKVLRSEYTGDPSFLQRFRAEARHAAQLSDPHIAAVHDYGETVSPDGEPLAYLVMELVAGEPLSAVLARAGRLDATETLRIVRQAAAGLATAHAAGVVHRDVKPGNVLVVPDGGVKITDFGIARSASSVHMTQTGQVMGTAQYISPEQVQGAKASPASDVYGLGVVAHQCLTGRVPFDAESPVQVLLMHVQQQPPPLPADVPADVRALVERAMAKDPAARFPDGAALRDAVDAVLAGRPAPGASSATLVLPVAAPQQTTVLPADATAPSDVPGEGPRRRRLLAGALALLVLAVVGVAVVLGTRGDPSPSAAPSSSPSASQPVTSSSAPSPSAPTTTQPAPPPTVDVVAAALVGRPFPDVQAELVALGLQVQPGTVVTGDVPEGQVVAVDPTGPVVVGSAVTVTYATPPPVQDEEEDEGGDDEGNGNGNGKGNGRGRGNGNGGGD</sequence>
<evidence type="ECO:0000256" key="11">
    <source>
        <dbReference type="SAM" id="Phobius"/>
    </source>
</evidence>
<feature type="region of interest" description="Disordered" evidence="10">
    <location>
        <begin position="343"/>
        <end position="381"/>
    </location>
</feature>
<feature type="domain" description="Protein kinase" evidence="12">
    <location>
        <begin position="12"/>
        <end position="274"/>
    </location>
</feature>
<comment type="caution">
    <text evidence="13">The sequence shown here is derived from an EMBL/GenBank/DDBJ whole genome shotgun (WGS) entry which is preliminary data.</text>
</comment>
<evidence type="ECO:0000256" key="1">
    <source>
        <dbReference type="ARBA" id="ARBA00012513"/>
    </source>
</evidence>
<evidence type="ECO:0000256" key="10">
    <source>
        <dbReference type="SAM" id="MobiDB-lite"/>
    </source>
</evidence>
<evidence type="ECO:0000256" key="4">
    <source>
        <dbReference type="ARBA" id="ARBA00022737"/>
    </source>
</evidence>
<accession>A0ABV9LJ78</accession>
<evidence type="ECO:0000256" key="2">
    <source>
        <dbReference type="ARBA" id="ARBA00022527"/>
    </source>
</evidence>
<dbReference type="PROSITE" id="PS50011">
    <property type="entry name" value="PROTEIN_KINASE_DOM"/>
    <property type="match status" value="1"/>
</dbReference>
<comment type="catalytic activity">
    <reaction evidence="9">
        <text>L-seryl-[protein] + ATP = O-phospho-L-seryl-[protein] + ADP + H(+)</text>
        <dbReference type="Rhea" id="RHEA:17989"/>
        <dbReference type="Rhea" id="RHEA-COMP:9863"/>
        <dbReference type="Rhea" id="RHEA-COMP:11604"/>
        <dbReference type="ChEBI" id="CHEBI:15378"/>
        <dbReference type="ChEBI" id="CHEBI:29999"/>
        <dbReference type="ChEBI" id="CHEBI:30616"/>
        <dbReference type="ChEBI" id="CHEBI:83421"/>
        <dbReference type="ChEBI" id="CHEBI:456216"/>
        <dbReference type="EC" id="2.7.11.1"/>
    </reaction>
</comment>